<proteinExistence type="predicted"/>
<evidence type="ECO:0000256" key="1">
    <source>
        <dbReference type="ARBA" id="ARBA00023002"/>
    </source>
</evidence>
<feature type="signal peptide" evidence="3">
    <location>
        <begin position="1"/>
        <end position="18"/>
    </location>
</feature>
<keyword evidence="1" id="KW-0560">Oxidoreductase</keyword>
<evidence type="ECO:0000256" key="3">
    <source>
        <dbReference type="SAM" id="SignalP"/>
    </source>
</evidence>
<name>A0A9P9Y581_9HYPO</name>
<accession>A0A9P9Y581</accession>
<dbReference type="RefSeq" id="XP_051364664.1">
    <property type="nucleotide sequence ID" value="XM_051503706.1"/>
</dbReference>
<dbReference type="GeneID" id="75828201"/>
<dbReference type="PANTHER" id="PTHR10696:SF49">
    <property type="entry name" value="TAUD_TFDA-LIKE DOMAIN-CONTAINING PROTEIN"/>
    <property type="match status" value="1"/>
</dbReference>
<keyword evidence="2" id="KW-0472">Membrane</keyword>
<dbReference type="PANTHER" id="PTHR10696">
    <property type="entry name" value="GAMMA-BUTYROBETAINE HYDROXYLASE-RELATED"/>
    <property type="match status" value="1"/>
</dbReference>
<dbReference type="Proteomes" id="UP001055219">
    <property type="component" value="Unassembled WGS sequence"/>
</dbReference>
<sequence>MSTTLVLLLLLDNGGALTLQNGDHELAVNSLAVVVVVVVAVVLVVFYKKAVSLVPLGPISGSLAAGPGLPAGFPRAVDSPLVWEGAQFENEKEYVLHMHEADVEEANNALRCFKEFGRQGYEVSRDTFPLPNLGKRLEALKLEIHQGRGFGVVRGLHPEKYSVEDLSMLQLGLQCYIANRHGRQDRKGNMMVHIIADDSSAAAAGHHRHSTNPITFHNEEAGDVVSWMTRSTAASGGRCIIASCYTVYNVLAQDRPDLLRVLAGADWPFALPQFQSRPILFHHEGRLMMNFGRTPLIGNQTHPRCESLPSLSERQLEALDAVEKIARATELAITTKPGDLHFINNLAVLHRRQGFVDGAAAAEKRHLVRMRLRDDQLGWALPDELRNEWYQAFDEHRRSKVWHLVPMPPGYYPLRAQPN</sequence>
<dbReference type="AlphaFoldDB" id="A0A9P9Y581"/>
<organism evidence="5 6">
    <name type="scientific">Emericellopsis cladophorae</name>
    <dbReference type="NCBI Taxonomy" id="2686198"/>
    <lineage>
        <taxon>Eukaryota</taxon>
        <taxon>Fungi</taxon>
        <taxon>Dikarya</taxon>
        <taxon>Ascomycota</taxon>
        <taxon>Pezizomycotina</taxon>
        <taxon>Sordariomycetes</taxon>
        <taxon>Hypocreomycetidae</taxon>
        <taxon>Hypocreales</taxon>
        <taxon>Bionectriaceae</taxon>
        <taxon>Emericellopsis</taxon>
    </lineage>
</organism>
<feature type="domain" description="TauD/TfdA-like" evidence="4">
    <location>
        <begin position="125"/>
        <end position="370"/>
    </location>
</feature>
<dbReference type="Gene3D" id="3.60.130.10">
    <property type="entry name" value="Clavaminate synthase-like"/>
    <property type="match status" value="1"/>
</dbReference>
<keyword evidence="2" id="KW-1133">Transmembrane helix</keyword>
<gene>
    <name evidence="5" type="ORF">J7T54_001684</name>
</gene>
<dbReference type="SUPFAM" id="SSF51197">
    <property type="entry name" value="Clavaminate synthase-like"/>
    <property type="match status" value="1"/>
</dbReference>
<dbReference type="EMBL" id="JAGIXG020000006">
    <property type="protein sequence ID" value="KAI6783808.1"/>
    <property type="molecule type" value="Genomic_DNA"/>
</dbReference>
<evidence type="ECO:0000313" key="6">
    <source>
        <dbReference type="Proteomes" id="UP001055219"/>
    </source>
</evidence>
<comment type="caution">
    <text evidence="5">The sequence shown here is derived from an EMBL/GenBank/DDBJ whole genome shotgun (WGS) entry which is preliminary data.</text>
</comment>
<dbReference type="OrthoDB" id="5224680at2759"/>
<reference evidence="5" key="2">
    <citation type="submission" date="2022-07" db="EMBL/GenBank/DDBJ databases">
        <authorList>
            <person name="Goncalves M.F.M."/>
            <person name="Hilario S."/>
            <person name="Van De Peer Y."/>
            <person name="Esteves A.C."/>
            <person name="Alves A."/>
        </authorList>
    </citation>
    <scope>NUCLEOTIDE SEQUENCE</scope>
    <source>
        <strain evidence="5">MUM 19.33</strain>
    </source>
</reference>
<evidence type="ECO:0000313" key="5">
    <source>
        <dbReference type="EMBL" id="KAI6783808.1"/>
    </source>
</evidence>
<evidence type="ECO:0000256" key="2">
    <source>
        <dbReference type="SAM" id="Phobius"/>
    </source>
</evidence>
<feature type="transmembrane region" description="Helical" evidence="2">
    <location>
        <begin position="26"/>
        <end position="47"/>
    </location>
</feature>
<reference evidence="5" key="1">
    <citation type="journal article" date="2021" name="J Fungi (Basel)">
        <title>Genomic and Metabolomic Analyses of the Marine Fungus Emericellopsis cladophorae: Insights into Saltwater Adaptability Mechanisms and Its Biosynthetic Potential.</title>
        <authorList>
            <person name="Goncalves M.F.M."/>
            <person name="Hilario S."/>
            <person name="Van de Peer Y."/>
            <person name="Esteves A.C."/>
            <person name="Alves A."/>
        </authorList>
    </citation>
    <scope>NUCLEOTIDE SEQUENCE</scope>
    <source>
        <strain evidence="5">MUM 19.33</strain>
    </source>
</reference>
<dbReference type="InterPro" id="IPR003819">
    <property type="entry name" value="TauD/TfdA-like"/>
</dbReference>
<dbReference type="Pfam" id="PF02668">
    <property type="entry name" value="TauD"/>
    <property type="match status" value="1"/>
</dbReference>
<keyword evidence="2" id="KW-0812">Transmembrane</keyword>
<dbReference type="GO" id="GO:0016491">
    <property type="term" value="F:oxidoreductase activity"/>
    <property type="evidence" value="ECO:0007669"/>
    <property type="project" value="UniProtKB-KW"/>
</dbReference>
<keyword evidence="6" id="KW-1185">Reference proteome</keyword>
<feature type="chain" id="PRO_5040275467" description="TauD/TfdA-like domain-containing protein" evidence="3">
    <location>
        <begin position="19"/>
        <end position="419"/>
    </location>
</feature>
<dbReference type="InterPro" id="IPR042098">
    <property type="entry name" value="TauD-like_sf"/>
</dbReference>
<evidence type="ECO:0000259" key="4">
    <source>
        <dbReference type="Pfam" id="PF02668"/>
    </source>
</evidence>
<dbReference type="InterPro" id="IPR050411">
    <property type="entry name" value="AlphaKG_dependent_hydroxylases"/>
</dbReference>
<keyword evidence="3" id="KW-0732">Signal</keyword>
<protein>
    <recommendedName>
        <fullName evidence="4">TauD/TfdA-like domain-containing protein</fullName>
    </recommendedName>
</protein>